<keyword evidence="1" id="KW-1133">Transmembrane helix</keyword>
<accession>A0A085MLT7</accession>
<protein>
    <submittedName>
        <fullName evidence="2">Uncharacterized protein</fullName>
    </submittedName>
</protein>
<reference evidence="2 3" key="1">
    <citation type="journal article" date="2014" name="Nat. Genet.">
        <title>Genome and transcriptome of the porcine whipworm Trichuris suis.</title>
        <authorList>
            <person name="Jex A.R."/>
            <person name="Nejsum P."/>
            <person name="Schwarz E.M."/>
            <person name="Hu L."/>
            <person name="Young N.D."/>
            <person name="Hall R.S."/>
            <person name="Korhonen P.K."/>
            <person name="Liao S."/>
            <person name="Thamsborg S."/>
            <person name="Xia J."/>
            <person name="Xu P."/>
            <person name="Wang S."/>
            <person name="Scheerlinck J.P."/>
            <person name="Hofmann A."/>
            <person name="Sternberg P.W."/>
            <person name="Wang J."/>
            <person name="Gasser R.B."/>
        </authorList>
    </citation>
    <scope>NUCLEOTIDE SEQUENCE [LARGE SCALE GENOMIC DNA]</scope>
    <source>
        <strain evidence="2">DCEP-RM93M</strain>
    </source>
</reference>
<gene>
    <name evidence="2" type="ORF">M513_00946</name>
</gene>
<dbReference type="EMBL" id="KL363185">
    <property type="protein sequence ID" value="KFD58183.1"/>
    <property type="molecule type" value="Genomic_DNA"/>
</dbReference>
<keyword evidence="3" id="KW-1185">Reference proteome</keyword>
<name>A0A085MLT7_9BILA</name>
<evidence type="ECO:0000313" key="3">
    <source>
        <dbReference type="Proteomes" id="UP000030764"/>
    </source>
</evidence>
<organism evidence="2 3">
    <name type="scientific">Trichuris suis</name>
    <name type="common">pig whipworm</name>
    <dbReference type="NCBI Taxonomy" id="68888"/>
    <lineage>
        <taxon>Eukaryota</taxon>
        <taxon>Metazoa</taxon>
        <taxon>Ecdysozoa</taxon>
        <taxon>Nematoda</taxon>
        <taxon>Enoplea</taxon>
        <taxon>Dorylaimia</taxon>
        <taxon>Trichinellida</taxon>
        <taxon>Trichuridae</taxon>
        <taxon>Trichuris</taxon>
    </lineage>
</organism>
<keyword evidence="1" id="KW-0812">Transmembrane</keyword>
<dbReference type="Proteomes" id="UP000030764">
    <property type="component" value="Unassembled WGS sequence"/>
</dbReference>
<feature type="non-terminal residue" evidence="2">
    <location>
        <position position="180"/>
    </location>
</feature>
<evidence type="ECO:0000313" key="2">
    <source>
        <dbReference type="EMBL" id="KFD58183.1"/>
    </source>
</evidence>
<proteinExistence type="predicted"/>
<dbReference type="AlphaFoldDB" id="A0A085MLT7"/>
<feature type="transmembrane region" description="Helical" evidence="1">
    <location>
        <begin position="14"/>
        <end position="37"/>
    </location>
</feature>
<evidence type="ECO:0000256" key="1">
    <source>
        <dbReference type="SAM" id="Phobius"/>
    </source>
</evidence>
<sequence>MIPFEMKNLDFTDFHVNLVSATVGMVSIVGLLVLLFACTKHKEKTTSITPLPKEQIINSFEQLPKLSVPSIERSMQRKKSLALLKSNLDGYARIKTFEMGKHCCRAVNATVSSNIEEQLKALLSELLLFRRQRVWGQRTDSPNSLTTEQEQFRKLRIHLVKQAVTVCGPARDSFRDRPAL</sequence>
<keyword evidence="1" id="KW-0472">Membrane</keyword>